<protein>
    <recommendedName>
        <fullName evidence="6">FAD-binding domain-containing protein</fullName>
    </recommendedName>
</protein>
<organism evidence="7 8">
    <name type="scientific">Aspergillus pseudoustus</name>
    <dbReference type="NCBI Taxonomy" id="1810923"/>
    <lineage>
        <taxon>Eukaryota</taxon>
        <taxon>Fungi</taxon>
        <taxon>Dikarya</taxon>
        <taxon>Ascomycota</taxon>
        <taxon>Pezizomycotina</taxon>
        <taxon>Eurotiomycetes</taxon>
        <taxon>Eurotiomycetidae</taxon>
        <taxon>Eurotiales</taxon>
        <taxon>Aspergillaceae</taxon>
        <taxon>Aspergillus</taxon>
        <taxon>Aspergillus subgen. Nidulantes</taxon>
    </lineage>
</organism>
<dbReference type="PRINTS" id="PR00420">
    <property type="entry name" value="RNGMNOXGNASE"/>
</dbReference>
<dbReference type="PANTHER" id="PTHR47178">
    <property type="entry name" value="MONOOXYGENASE, FAD-BINDING"/>
    <property type="match status" value="1"/>
</dbReference>
<keyword evidence="5" id="KW-0503">Monooxygenase</keyword>
<keyword evidence="2" id="KW-0285">Flavoprotein</keyword>
<reference evidence="7 8" key="1">
    <citation type="submission" date="2024-07" db="EMBL/GenBank/DDBJ databases">
        <title>Section-level genome sequencing and comparative genomics of Aspergillus sections Usti and Cavernicolus.</title>
        <authorList>
            <consortium name="Lawrence Berkeley National Laboratory"/>
            <person name="Nybo J.L."/>
            <person name="Vesth T.C."/>
            <person name="Theobald S."/>
            <person name="Frisvad J.C."/>
            <person name="Larsen T.O."/>
            <person name="Kjaerboelling I."/>
            <person name="Rothschild-Mancinelli K."/>
            <person name="Lyhne E.K."/>
            <person name="Kogle M.E."/>
            <person name="Barry K."/>
            <person name="Clum A."/>
            <person name="Na H."/>
            <person name="Ledsgaard L."/>
            <person name="Lin J."/>
            <person name="Lipzen A."/>
            <person name="Kuo A."/>
            <person name="Riley R."/>
            <person name="Mondo S."/>
            <person name="Labutti K."/>
            <person name="Haridas S."/>
            <person name="Pangalinan J."/>
            <person name="Salamov A.A."/>
            <person name="Simmons B.A."/>
            <person name="Magnuson J.K."/>
            <person name="Chen J."/>
            <person name="Drula E."/>
            <person name="Henrissat B."/>
            <person name="Wiebenga A."/>
            <person name="Lubbers R.J."/>
            <person name="Gomes A.C."/>
            <person name="Makela M.R."/>
            <person name="Stajich J."/>
            <person name="Grigoriev I.V."/>
            <person name="Mortensen U.H."/>
            <person name="De Vries R.P."/>
            <person name="Baker S.E."/>
            <person name="Andersen M.R."/>
        </authorList>
    </citation>
    <scope>NUCLEOTIDE SEQUENCE [LARGE SCALE GENOMIC DNA]</scope>
    <source>
        <strain evidence="7 8">CBS 123904</strain>
    </source>
</reference>
<dbReference type="InterPro" id="IPR036188">
    <property type="entry name" value="FAD/NAD-bd_sf"/>
</dbReference>
<dbReference type="Pfam" id="PF01494">
    <property type="entry name" value="FAD_binding_3"/>
    <property type="match status" value="1"/>
</dbReference>
<evidence type="ECO:0000313" key="8">
    <source>
        <dbReference type="Proteomes" id="UP001610446"/>
    </source>
</evidence>
<dbReference type="InterPro" id="IPR002938">
    <property type="entry name" value="FAD-bd"/>
</dbReference>
<dbReference type="Proteomes" id="UP001610446">
    <property type="component" value="Unassembled WGS sequence"/>
</dbReference>
<keyword evidence="8" id="KW-1185">Reference proteome</keyword>
<evidence type="ECO:0000259" key="6">
    <source>
        <dbReference type="Pfam" id="PF01494"/>
    </source>
</evidence>
<accession>A0ABR4J8F2</accession>
<proteinExistence type="predicted"/>
<evidence type="ECO:0000256" key="2">
    <source>
        <dbReference type="ARBA" id="ARBA00022630"/>
    </source>
</evidence>
<evidence type="ECO:0000313" key="7">
    <source>
        <dbReference type="EMBL" id="KAL2836317.1"/>
    </source>
</evidence>
<evidence type="ECO:0000256" key="4">
    <source>
        <dbReference type="ARBA" id="ARBA00023002"/>
    </source>
</evidence>
<sequence length="429" mass="47900">MSTPPRDPVLIVGAGITGMILGHSLKQKNIPFHIYERDPAPTTRQQGWALTLHWALQYLPSLLPASVLSAIEAVQVDPVVAANDKGNFLFLNAATGEVKWRIPPNKRWRVNRERLRGVLAEGLEGDIEWGVRVEGLRYVEEEGGKKRPKLVLRQRGNNKEDGKEEESTPATLVVGMEGSRSSIRRFLCPDDYTNKQLPIRFTGVAVDLTADQVAPLRAMDPLLFQGCHPETGVYFWFSMIDTPSPSPSDPMQTQRQPEDKEVKNLYKVQLGLSWRVKVPLDDDVPPTDAERLANMKRRAADFAPFLRDVIQNIPADTPVVEVKLADWEPRLWDNRGGMVTLAGDAAHAMTMYRGEAANHGILDVYHLASAIEKIYSGSGDDAASVITEYEAEMRERTTRAVKLSHQACLDAHDWASLNENSAILARRKL</sequence>
<evidence type="ECO:0000256" key="5">
    <source>
        <dbReference type="ARBA" id="ARBA00023033"/>
    </source>
</evidence>
<dbReference type="PANTHER" id="PTHR47178:SF1">
    <property type="entry name" value="FAD-BINDING DOMAIN-CONTAINING PROTEIN-RELATED"/>
    <property type="match status" value="1"/>
</dbReference>
<evidence type="ECO:0000256" key="1">
    <source>
        <dbReference type="ARBA" id="ARBA00001974"/>
    </source>
</evidence>
<dbReference type="Gene3D" id="3.50.50.60">
    <property type="entry name" value="FAD/NAD(P)-binding domain"/>
    <property type="match status" value="1"/>
</dbReference>
<dbReference type="SUPFAM" id="SSF51905">
    <property type="entry name" value="FAD/NAD(P)-binding domain"/>
    <property type="match status" value="1"/>
</dbReference>
<comment type="caution">
    <text evidence="7">The sequence shown here is derived from an EMBL/GenBank/DDBJ whole genome shotgun (WGS) entry which is preliminary data.</text>
</comment>
<comment type="cofactor">
    <cofactor evidence="1">
        <name>FAD</name>
        <dbReference type="ChEBI" id="CHEBI:57692"/>
    </cofactor>
</comment>
<keyword evidence="4" id="KW-0560">Oxidoreductase</keyword>
<gene>
    <name evidence="7" type="ORF">BJY01DRAFT_59267</name>
</gene>
<name>A0ABR4J8F2_9EURO</name>
<feature type="domain" description="FAD-binding" evidence="6">
    <location>
        <begin position="318"/>
        <end position="402"/>
    </location>
</feature>
<evidence type="ECO:0000256" key="3">
    <source>
        <dbReference type="ARBA" id="ARBA00022827"/>
    </source>
</evidence>
<dbReference type="EMBL" id="JBFXLU010000181">
    <property type="protein sequence ID" value="KAL2836317.1"/>
    <property type="molecule type" value="Genomic_DNA"/>
</dbReference>
<keyword evidence="3" id="KW-0274">FAD</keyword>